<accession>A0A2G9Q6T7</accession>
<dbReference type="AlphaFoldDB" id="A0A2G9Q6T7"/>
<reference evidence="2" key="1">
    <citation type="journal article" date="2017" name="Nat. Commun.">
        <title>The North American bullfrog draft genome provides insight into hormonal regulation of long noncoding RNA.</title>
        <authorList>
            <person name="Hammond S.A."/>
            <person name="Warren R.L."/>
            <person name="Vandervalk B.P."/>
            <person name="Kucuk E."/>
            <person name="Khan H."/>
            <person name="Gibb E.A."/>
            <person name="Pandoh P."/>
            <person name="Kirk H."/>
            <person name="Zhao Y."/>
            <person name="Jones M."/>
            <person name="Mungall A.J."/>
            <person name="Coope R."/>
            <person name="Pleasance S."/>
            <person name="Moore R.A."/>
            <person name="Holt R.A."/>
            <person name="Round J.M."/>
            <person name="Ohora S."/>
            <person name="Walle B.V."/>
            <person name="Veldhoen N."/>
            <person name="Helbing C.C."/>
            <person name="Birol I."/>
        </authorList>
    </citation>
    <scope>NUCLEOTIDE SEQUENCE [LARGE SCALE GENOMIC DNA]</scope>
</reference>
<evidence type="ECO:0000313" key="1">
    <source>
        <dbReference type="EMBL" id="PIO10753.1"/>
    </source>
</evidence>
<organism evidence="1 2">
    <name type="scientific">Aquarana catesbeiana</name>
    <name type="common">American bullfrog</name>
    <name type="synonym">Rana catesbeiana</name>
    <dbReference type="NCBI Taxonomy" id="8400"/>
    <lineage>
        <taxon>Eukaryota</taxon>
        <taxon>Metazoa</taxon>
        <taxon>Chordata</taxon>
        <taxon>Craniata</taxon>
        <taxon>Vertebrata</taxon>
        <taxon>Euteleostomi</taxon>
        <taxon>Amphibia</taxon>
        <taxon>Batrachia</taxon>
        <taxon>Anura</taxon>
        <taxon>Neobatrachia</taxon>
        <taxon>Ranoidea</taxon>
        <taxon>Ranidae</taxon>
        <taxon>Aquarana</taxon>
    </lineage>
</organism>
<protein>
    <submittedName>
        <fullName evidence="1">Uncharacterized protein</fullName>
    </submittedName>
</protein>
<proteinExistence type="predicted"/>
<name>A0A2G9Q6T7_AQUCT</name>
<keyword evidence="2" id="KW-1185">Reference proteome</keyword>
<sequence length="216" mass="22732">MSTCSVNPARSNCTLLKPVSTGSCATIIFVMSSGPVAAGTQNFLGGTKKFEKKIINCSHCAIKCCHCAHQTLPLCNQTLPLCPSNTATVPSNAATVPIKRCHCAHQTLPLCPLNAATVPSNAATVPIKRSHGAIKHCHCAKRCQCAHHMLPACPSNAASEPIKCCQCALECPQCDPHLLSVCPALTLSWRPIAAPVISANQVTGNRPEHLIGREAV</sequence>
<dbReference type="Proteomes" id="UP000228934">
    <property type="component" value="Unassembled WGS sequence"/>
</dbReference>
<dbReference type="EMBL" id="KZ368933">
    <property type="protein sequence ID" value="PIO10753.1"/>
    <property type="molecule type" value="Genomic_DNA"/>
</dbReference>
<evidence type="ECO:0000313" key="2">
    <source>
        <dbReference type="Proteomes" id="UP000228934"/>
    </source>
</evidence>
<gene>
    <name evidence="1" type="ORF">AB205_0026080</name>
</gene>